<feature type="domain" description="Tyr recombinase" evidence="4">
    <location>
        <begin position="207"/>
        <end position="416"/>
    </location>
</feature>
<dbReference type="GO" id="GO:0015074">
    <property type="term" value="P:DNA integration"/>
    <property type="evidence" value="ECO:0007669"/>
    <property type="project" value="InterPro"/>
</dbReference>
<keyword evidence="2" id="KW-0238">DNA-binding</keyword>
<dbReference type="InterPro" id="IPR013762">
    <property type="entry name" value="Integrase-like_cat_sf"/>
</dbReference>
<dbReference type="InterPro" id="IPR011010">
    <property type="entry name" value="DNA_brk_join_enz"/>
</dbReference>
<keyword evidence="3" id="KW-0233">DNA recombination</keyword>
<dbReference type="Pfam" id="PF00589">
    <property type="entry name" value="Phage_integrase"/>
    <property type="match status" value="1"/>
</dbReference>
<dbReference type="RefSeq" id="WP_012201151.1">
    <property type="nucleotide sequence ID" value="NC_010001.1"/>
</dbReference>
<dbReference type="KEGG" id="cpy:Cphy_3145"/>
<accession>A9KR21</accession>
<dbReference type="EMBL" id="CP000885">
    <property type="protein sequence ID" value="ABX43500.1"/>
    <property type="molecule type" value="Genomic_DNA"/>
</dbReference>
<sequence length="438" mass="51544">MKQISPEEKKLLQEYFTCGTMKSDELESIVKEMKKEKVLKKHPYKITPPIKDGGRWMTYILDTEVNKRVKITSYTEDGIYQKLYKIYFPVKKETLEILYPLWIEKRKGMNLSSRTIQRNRNHWEKYYEDTKIVRKSIDRITVEDIEDFFHSCISDYDMTKKDLDNMKLIFKDLMKYAKKKGLILSNPYDDIEIKLNGCKPPNNPKDESRVYLPEEKEKLFLQLNKRLMQMPFETDAYVVFLLFKLGLRIGEAVALKWVDIDWEAREIHIHRMESRVEDENGKLKVAICEYTKKKSPAGDRYLPLSDYEINLFQAVKRINEEAGYSDGDFIFCDKEGRTKIREVDNCIRAQCRRAGIEVKSAHDIRRTVASEMRRKKVEIEDIQWYLGHNDEATTRTYILNNQGKQKTSEQIVNALSEMNGSDVLMGTQNSGNEKSPEA</sequence>
<evidence type="ECO:0000259" key="4">
    <source>
        <dbReference type="PROSITE" id="PS51898"/>
    </source>
</evidence>
<dbReference type="HOGENOM" id="CLU_050992_0_0_9"/>
<dbReference type="OrthoDB" id="1899549at2"/>
<evidence type="ECO:0000256" key="2">
    <source>
        <dbReference type="ARBA" id="ARBA00023125"/>
    </source>
</evidence>
<gene>
    <name evidence="5" type="ordered locus">Cphy_3145</name>
</gene>
<dbReference type="AlphaFoldDB" id="A9KR21"/>
<dbReference type="CDD" id="cd01189">
    <property type="entry name" value="INT_ICEBs1_C_like"/>
    <property type="match status" value="1"/>
</dbReference>
<dbReference type="PANTHER" id="PTHR30349">
    <property type="entry name" value="PHAGE INTEGRASE-RELATED"/>
    <property type="match status" value="1"/>
</dbReference>
<reference evidence="6" key="1">
    <citation type="submission" date="2007-11" db="EMBL/GenBank/DDBJ databases">
        <title>Complete genome sequence of Clostridium phytofermentans ISDg.</title>
        <authorList>
            <person name="Leschine S.B."/>
            <person name="Warnick T.A."/>
            <person name="Blanchard J.L."/>
            <person name="Schnell D.J."/>
            <person name="Petit E.L."/>
            <person name="LaTouf W.G."/>
            <person name="Copeland A."/>
            <person name="Lucas S."/>
            <person name="Lapidus A."/>
            <person name="Barry K."/>
            <person name="Glavina del Rio T."/>
            <person name="Dalin E."/>
            <person name="Tice H."/>
            <person name="Pitluck S."/>
            <person name="Kiss H."/>
            <person name="Brettin T."/>
            <person name="Bruce D."/>
            <person name="Detter J.C."/>
            <person name="Han C."/>
            <person name="Kuske C."/>
            <person name="Schmutz J."/>
            <person name="Larimer F."/>
            <person name="Land M."/>
            <person name="Hauser L."/>
            <person name="Kyrpides N."/>
            <person name="Kim E.A."/>
            <person name="Richardson P."/>
        </authorList>
    </citation>
    <scope>NUCLEOTIDE SEQUENCE [LARGE SCALE GENOMIC DNA]</scope>
    <source>
        <strain evidence="6">ATCC 700394 / DSM 18823 / ISDg</strain>
    </source>
</reference>
<dbReference type="InterPro" id="IPR002104">
    <property type="entry name" value="Integrase_catalytic"/>
</dbReference>
<dbReference type="Proteomes" id="UP000000370">
    <property type="component" value="Chromosome"/>
</dbReference>
<proteinExistence type="inferred from homology"/>
<dbReference type="GO" id="GO:0006310">
    <property type="term" value="P:DNA recombination"/>
    <property type="evidence" value="ECO:0007669"/>
    <property type="project" value="UniProtKB-KW"/>
</dbReference>
<evidence type="ECO:0000313" key="5">
    <source>
        <dbReference type="EMBL" id="ABX43500.1"/>
    </source>
</evidence>
<dbReference type="eggNOG" id="COG0582">
    <property type="taxonomic scope" value="Bacteria"/>
</dbReference>
<dbReference type="Gene3D" id="1.10.150.130">
    <property type="match status" value="1"/>
</dbReference>
<dbReference type="InterPro" id="IPR050090">
    <property type="entry name" value="Tyrosine_recombinase_XerCD"/>
</dbReference>
<dbReference type="PROSITE" id="PS51898">
    <property type="entry name" value="TYR_RECOMBINASE"/>
    <property type="match status" value="1"/>
</dbReference>
<dbReference type="PANTHER" id="PTHR30349:SF41">
    <property type="entry name" value="INTEGRASE_RECOMBINASE PROTEIN MJ0367-RELATED"/>
    <property type="match status" value="1"/>
</dbReference>
<name>A9KR21_LACP7</name>
<protein>
    <submittedName>
        <fullName evidence="5">Integrase family protein</fullName>
    </submittedName>
</protein>
<dbReference type="GO" id="GO:0003677">
    <property type="term" value="F:DNA binding"/>
    <property type="evidence" value="ECO:0007669"/>
    <property type="project" value="UniProtKB-KW"/>
</dbReference>
<dbReference type="InterPro" id="IPR010998">
    <property type="entry name" value="Integrase_recombinase_N"/>
</dbReference>
<keyword evidence="6" id="KW-1185">Reference proteome</keyword>
<dbReference type="Gene3D" id="1.10.443.10">
    <property type="entry name" value="Intergrase catalytic core"/>
    <property type="match status" value="1"/>
</dbReference>
<evidence type="ECO:0000256" key="1">
    <source>
        <dbReference type="ARBA" id="ARBA00008857"/>
    </source>
</evidence>
<dbReference type="STRING" id="357809.Cphy_3145"/>
<organism evidence="5 6">
    <name type="scientific">Lachnoclostridium phytofermentans (strain ATCC 700394 / DSM 18823 / ISDg)</name>
    <name type="common">Clostridium phytofermentans</name>
    <dbReference type="NCBI Taxonomy" id="357809"/>
    <lineage>
        <taxon>Bacteria</taxon>
        <taxon>Bacillati</taxon>
        <taxon>Bacillota</taxon>
        <taxon>Clostridia</taxon>
        <taxon>Lachnospirales</taxon>
        <taxon>Lachnospiraceae</taxon>
    </lineage>
</organism>
<comment type="similarity">
    <text evidence="1">Belongs to the 'phage' integrase family.</text>
</comment>
<evidence type="ECO:0000256" key="3">
    <source>
        <dbReference type="ARBA" id="ARBA00023172"/>
    </source>
</evidence>
<dbReference type="SUPFAM" id="SSF56349">
    <property type="entry name" value="DNA breaking-rejoining enzymes"/>
    <property type="match status" value="1"/>
</dbReference>
<evidence type="ECO:0000313" key="6">
    <source>
        <dbReference type="Proteomes" id="UP000000370"/>
    </source>
</evidence>